<evidence type="ECO:0000313" key="1">
    <source>
        <dbReference type="EMBL" id="KAI4329130.1"/>
    </source>
</evidence>
<organism evidence="1 2">
    <name type="scientific">Bauhinia variegata</name>
    <name type="common">Purple orchid tree</name>
    <name type="synonym">Phanera variegata</name>
    <dbReference type="NCBI Taxonomy" id="167791"/>
    <lineage>
        <taxon>Eukaryota</taxon>
        <taxon>Viridiplantae</taxon>
        <taxon>Streptophyta</taxon>
        <taxon>Embryophyta</taxon>
        <taxon>Tracheophyta</taxon>
        <taxon>Spermatophyta</taxon>
        <taxon>Magnoliopsida</taxon>
        <taxon>eudicotyledons</taxon>
        <taxon>Gunneridae</taxon>
        <taxon>Pentapetalae</taxon>
        <taxon>rosids</taxon>
        <taxon>fabids</taxon>
        <taxon>Fabales</taxon>
        <taxon>Fabaceae</taxon>
        <taxon>Cercidoideae</taxon>
        <taxon>Cercideae</taxon>
        <taxon>Bauhiniinae</taxon>
        <taxon>Bauhinia</taxon>
    </lineage>
</organism>
<accession>A0ACB9MYZ8</accession>
<sequence>MSMGLGNSWCFGSKQSLLLPPKHTEKNYKKKNRREACCSLRTDPSSDESNRLASSLTESPPLRNSIFPQTQGFSAA</sequence>
<dbReference type="EMBL" id="CM039433">
    <property type="protein sequence ID" value="KAI4329130.1"/>
    <property type="molecule type" value="Genomic_DNA"/>
</dbReference>
<keyword evidence="2" id="KW-1185">Reference proteome</keyword>
<comment type="caution">
    <text evidence="1">The sequence shown here is derived from an EMBL/GenBank/DDBJ whole genome shotgun (WGS) entry which is preliminary data.</text>
</comment>
<dbReference type="Proteomes" id="UP000828941">
    <property type="component" value="Chromosome 8"/>
</dbReference>
<gene>
    <name evidence="1" type="ORF">L6164_021427</name>
</gene>
<protein>
    <submittedName>
        <fullName evidence="1">Uncharacterized protein</fullName>
    </submittedName>
</protein>
<name>A0ACB9MYZ8_BAUVA</name>
<evidence type="ECO:0000313" key="2">
    <source>
        <dbReference type="Proteomes" id="UP000828941"/>
    </source>
</evidence>
<proteinExistence type="predicted"/>
<reference evidence="1 2" key="1">
    <citation type="journal article" date="2022" name="DNA Res.">
        <title>Chromosomal-level genome assembly of the orchid tree Bauhinia variegata (Leguminosae; Cercidoideae) supports the allotetraploid origin hypothesis of Bauhinia.</title>
        <authorList>
            <person name="Zhong Y."/>
            <person name="Chen Y."/>
            <person name="Zheng D."/>
            <person name="Pang J."/>
            <person name="Liu Y."/>
            <person name="Luo S."/>
            <person name="Meng S."/>
            <person name="Qian L."/>
            <person name="Wei D."/>
            <person name="Dai S."/>
            <person name="Zhou R."/>
        </authorList>
    </citation>
    <scope>NUCLEOTIDE SEQUENCE [LARGE SCALE GENOMIC DNA]</scope>
    <source>
        <strain evidence="1">BV-YZ2020</strain>
    </source>
</reference>